<sequence length="923" mass="96255">MQRVLRLSPLWILALLAAILAVSSAPAQAATTSITVDGGKGGRTFDGIGAISGGGGNSRLLTDYPPQQQSQILDYLFKPGYGADLQLLKLEIGGDANSTDGSEPSIEHSKGVVNCNAGYEFWLAEQAVKRNPNIGLYGLAWAAPGWIDGGFWSTDTINYLISWLGCAKQHGLPIKYLGGWNERGHDDAWYVQLRAALDKAGYGKVQIVADDSGWDVADDMAKDKAFNDAVSIIGAHYPCQGDGGPATSCSSTQTAQDNGKPLWASENGSQDMNTGAPALIRSITRGYVDAKMTSYFNWPLIAAIYPNLPYSTVGLATAGSPWSGNYSIGENTWATAQVTQFAQPGWTFIDSASGYLNGAESNGSYVTLKSPNGKDYSTVLETTTATAAQTATFTVQGGLSTGAVHVWATDVNHPGAATDFVHTQDITPAADGTYSLTMQPGYIYTVSTTTGQGKGTATAPAAHALALPYSDNFDNDVIGGEARYLSDMQGSFEVQKCAAGRSGKCLQQMAPVKPIEWQDDSDAFTLVGDPTWTDYTLQTDAELAKPGTLELIGRAGTQNRPQSHQQGYFFQISDTGAWTLFKSDANGTRTTLMRSATTPLGTGRWHKLALSFSGPVITASVDGRKVGSVQDSSYTAGQGGLGLTSYDLDQFDNLSFTKEKAAAPGATLAVTPSVKSVQRGKDLTVTTTLTVPAHGTTAEGINMTLAAPSGFVYDAQPQVFGAVMPGQSAVATWTLTAPSAAASTATLTATATYAQHDVAQILRQDAQVQVSNPPPPTGVTDVSDLDFVASTNGWGPVERDESVGGTNAGDGGPLTIDGTVYPKGLGTNSVSDVTIYLGGNCSKLVTTVGNDDDAGTSGSETFSVLGDGKTLAATKTVKGGDPAQQLTADLTGVQTLDLVVGDAGDGNAYDHGDWANPQLTCAG</sequence>
<dbReference type="SMART" id="SM00776">
    <property type="entry name" value="NPCBM"/>
    <property type="match status" value="1"/>
</dbReference>
<dbReference type="EC" id="3.2.1.46" evidence="2"/>
<proteinExistence type="inferred from homology"/>
<feature type="region of interest" description="Disordered" evidence="6">
    <location>
        <begin position="792"/>
        <end position="811"/>
    </location>
</feature>
<evidence type="ECO:0000256" key="1">
    <source>
        <dbReference type="ARBA" id="ARBA00005637"/>
    </source>
</evidence>
<keyword evidence="4" id="KW-0442">Lipid degradation</keyword>
<dbReference type="GO" id="GO:0004336">
    <property type="term" value="F:galactosylceramidase activity"/>
    <property type="evidence" value="ECO:0007669"/>
    <property type="project" value="UniProtKB-EC"/>
</dbReference>
<keyword evidence="9" id="KW-0378">Hydrolase</keyword>
<organism evidence="9 10">
    <name type="scientific">Actinacidiphila yanglinensis</name>
    <dbReference type="NCBI Taxonomy" id="310779"/>
    <lineage>
        <taxon>Bacteria</taxon>
        <taxon>Bacillati</taxon>
        <taxon>Actinomycetota</taxon>
        <taxon>Actinomycetes</taxon>
        <taxon>Kitasatosporales</taxon>
        <taxon>Streptomycetaceae</taxon>
        <taxon>Actinacidiphila</taxon>
    </lineage>
</organism>
<evidence type="ECO:0000256" key="7">
    <source>
        <dbReference type="SAM" id="SignalP"/>
    </source>
</evidence>
<feature type="signal peptide" evidence="7">
    <location>
        <begin position="1"/>
        <end position="29"/>
    </location>
</feature>
<dbReference type="InterPro" id="IPR008979">
    <property type="entry name" value="Galactose-bd-like_sf"/>
</dbReference>
<dbReference type="Gene3D" id="2.60.120.560">
    <property type="entry name" value="Exo-inulinase, domain 1"/>
    <property type="match status" value="1"/>
</dbReference>
<dbReference type="PANTHER" id="PTHR15172:SF1">
    <property type="entry name" value="GALACTOCEREBROSIDASE"/>
    <property type="match status" value="1"/>
</dbReference>
<dbReference type="InterPro" id="IPR049161">
    <property type="entry name" value="GH59_cat"/>
</dbReference>
<dbReference type="InterPro" id="IPR018905">
    <property type="entry name" value="A-galactase_NEW3"/>
</dbReference>
<dbReference type="InterPro" id="IPR013320">
    <property type="entry name" value="ConA-like_dom_sf"/>
</dbReference>
<feature type="chain" id="PRO_5009293300" description="galactosylceramidase" evidence="7">
    <location>
        <begin position="30"/>
        <end position="923"/>
    </location>
</feature>
<keyword evidence="4" id="KW-0443">Lipid metabolism</keyword>
<dbReference type="GO" id="GO:0016020">
    <property type="term" value="C:membrane"/>
    <property type="evidence" value="ECO:0007669"/>
    <property type="project" value="GOC"/>
</dbReference>
<dbReference type="Pfam" id="PF21708">
    <property type="entry name" value="Glyco_hydro_59_C"/>
    <property type="match status" value="1"/>
</dbReference>
<dbReference type="SUPFAM" id="SSF49899">
    <property type="entry name" value="Concanavalin A-like lectins/glucanases"/>
    <property type="match status" value="1"/>
</dbReference>
<dbReference type="GO" id="GO:0006683">
    <property type="term" value="P:galactosylceramide catabolic process"/>
    <property type="evidence" value="ECO:0007669"/>
    <property type="project" value="InterPro"/>
</dbReference>
<evidence type="ECO:0000313" key="10">
    <source>
        <dbReference type="Proteomes" id="UP000236754"/>
    </source>
</evidence>
<feature type="compositionally biased region" description="Polar residues" evidence="6">
    <location>
        <begin position="248"/>
        <end position="257"/>
    </location>
</feature>
<dbReference type="Pfam" id="PF10633">
    <property type="entry name" value="NPCBM_assoc"/>
    <property type="match status" value="1"/>
</dbReference>
<keyword evidence="3" id="KW-0746">Sphingolipid metabolism</keyword>
<evidence type="ECO:0000313" key="9">
    <source>
        <dbReference type="EMBL" id="SEG55519.1"/>
    </source>
</evidence>
<dbReference type="SUPFAM" id="SSF51445">
    <property type="entry name" value="(Trans)glycosidases"/>
    <property type="match status" value="1"/>
</dbReference>
<dbReference type="InterPro" id="IPR001286">
    <property type="entry name" value="Glyco_hydro_59"/>
</dbReference>
<dbReference type="InterPro" id="IPR038637">
    <property type="entry name" value="NPCBM_sf"/>
</dbReference>
<dbReference type="InterPro" id="IPR013222">
    <property type="entry name" value="Glyco_hyd_98_carb-bd"/>
</dbReference>
<evidence type="ECO:0000256" key="3">
    <source>
        <dbReference type="ARBA" id="ARBA00022919"/>
    </source>
</evidence>
<dbReference type="Pfam" id="PF02057">
    <property type="entry name" value="Glyco_hydro_59"/>
    <property type="match status" value="1"/>
</dbReference>
<evidence type="ECO:0000256" key="4">
    <source>
        <dbReference type="ARBA" id="ARBA00022963"/>
    </source>
</evidence>
<dbReference type="InterPro" id="IPR013785">
    <property type="entry name" value="Aldolase_TIM"/>
</dbReference>
<keyword evidence="10" id="KW-1185">Reference proteome</keyword>
<dbReference type="AlphaFoldDB" id="A0A1H6B3S3"/>
<keyword evidence="7" id="KW-0732">Signal</keyword>
<dbReference type="Proteomes" id="UP000236754">
    <property type="component" value="Unassembled WGS sequence"/>
</dbReference>
<evidence type="ECO:0000259" key="8">
    <source>
        <dbReference type="SMART" id="SM00776"/>
    </source>
</evidence>
<dbReference type="Gene3D" id="3.20.20.70">
    <property type="entry name" value="Aldolase class I"/>
    <property type="match status" value="1"/>
</dbReference>
<protein>
    <recommendedName>
        <fullName evidence="2">galactosylceramidase</fullName>
        <ecNumber evidence="2">3.2.1.46</ecNumber>
    </recommendedName>
    <alternativeName>
        <fullName evidence="5">Galactosylceramidase</fullName>
    </alternativeName>
</protein>
<dbReference type="Pfam" id="PF08305">
    <property type="entry name" value="NPCBM"/>
    <property type="match status" value="1"/>
</dbReference>
<dbReference type="Gene3D" id="2.60.120.1060">
    <property type="entry name" value="NPCBM/NEW2 domain"/>
    <property type="match status" value="1"/>
</dbReference>
<evidence type="ECO:0000256" key="5">
    <source>
        <dbReference type="ARBA" id="ARBA00033098"/>
    </source>
</evidence>
<evidence type="ECO:0000256" key="6">
    <source>
        <dbReference type="SAM" id="MobiDB-lite"/>
    </source>
</evidence>
<evidence type="ECO:0000256" key="2">
    <source>
        <dbReference type="ARBA" id="ARBA00012657"/>
    </source>
</evidence>
<feature type="domain" description="Glycosyl hydrolase family 98 putative carbohydrate-binding module" evidence="8">
    <location>
        <begin position="776"/>
        <end position="921"/>
    </location>
</feature>
<dbReference type="SUPFAM" id="SSF49785">
    <property type="entry name" value="Galactose-binding domain-like"/>
    <property type="match status" value="1"/>
</dbReference>
<comment type="similarity">
    <text evidence="1">Belongs to the glycosyl hydrolase 59 family.</text>
</comment>
<dbReference type="PANTHER" id="PTHR15172">
    <property type="entry name" value="GALACTOCEREBROSIDASE"/>
    <property type="match status" value="1"/>
</dbReference>
<dbReference type="EMBL" id="FNVU01000006">
    <property type="protein sequence ID" value="SEG55519.1"/>
    <property type="molecule type" value="Genomic_DNA"/>
</dbReference>
<dbReference type="InterPro" id="IPR017853">
    <property type="entry name" value="GH"/>
</dbReference>
<dbReference type="GO" id="GO:0005764">
    <property type="term" value="C:lysosome"/>
    <property type="evidence" value="ECO:0007669"/>
    <property type="project" value="TreeGrafter"/>
</dbReference>
<dbReference type="InterPro" id="IPR049162">
    <property type="entry name" value="GH59_C"/>
</dbReference>
<accession>A0A1H6B3S3</accession>
<feature type="region of interest" description="Disordered" evidence="6">
    <location>
        <begin position="248"/>
        <end position="268"/>
    </location>
</feature>
<name>A0A1H6B3S3_9ACTN</name>
<reference evidence="9 10" key="1">
    <citation type="submission" date="2016-10" db="EMBL/GenBank/DDBJ databases">
        <authorList>
            <person name="de Groot N.N."/>
        </authorList>
    </citation>
    <scope>NUCLEOTIDE SEQUENCE [LARGE SCALE GENOMIC DNA]</scope>
    <source>
        <strain evidence="9 10">CGMCC 4.2023</strain>
    </source>
</reference>
<dbReference type="Gene3D" id="3.20.20.80">
    <property type="entry name" value="Glycosidases"/>
    <property type="match status" value="1"/>
</dbReference>
<gene>
    <name evidence="9" type="ORF">SAMN05216223_106207</name>
</gene>